<keyword evidence="3" id="KW-1185">Reference proteome</keyword>
<comment type="caution">
    <text evidence="2">The sequence shown here is derived from an EMBL/GenBank/DDBJ whole genome shotgun (WGS) entry which is preliminary data.</text>
</comment>
<accession>A0A9Q3GU25</accession>
<evidence type="ECO:0000313" key="2">
    <source>
        <dbReference type="EMBL" id="MBW0480218.1"/>
    </source>
</evidence>
<organism evidence="2 3">
    <name type="scientific">Austropuccinia psidii MF-1</name>
    <dbReference type="NCBI Taxonomy" id="1389203"/>
    <lineage>
        <taxon>Eukaryota</taxon>
        <taxon>Fungi</taxon>
        <taxon>Dikarya</taxon>
        <taxon>Basidiomycota</taxon>
        <taxon>Pucciniomycotina</taxon>
        <taxon>Pucciniomycetes</taxon>
        <taxon>Pucciniales</taxon>
        <taxon>Sphaerophragmiaceae</taxon>
        <taxon>Austropuccinia</taxon>
    </lineage>
</organism>
<dbReference type="Proteomes" id="UP000765509">
    <property type="component" value="Unassembled WGS sequence"/>
</dbReference>
<reference evidence="2" key="1">
    <citation type="submission" date="2021-03" db="EMBL/GenBank/DDBJ databases">
        <title>Draft genome sequence of rust myrtle Austropuccinia psidii MF-1, a brazilian biotype.</title>
        <authorList>
            <person name="Quecine M.C."/>
            <person name="Pachon D.M.R."/>
            <person name="Bonatelli M.L."/>
            <person name="Correr F.H."/>
            <person name="Franceschini L.M."/>
            <person name="Leite T.F."/>
            <person name="Margarido G.R.A."/>
            <person name="Almeida C.A."/>
            <person name="Ferrarezi J.A."/>
            <person name="Labate C.A."/>
        </authorList>
    </citation>
    <scope>NUCLEOTIDE SEQUENCE</scope>
    <source>
        <strain evidence="2">MF-1</strain>
    </source>
</reference>
<name>A0A9Q3GU25_9BASI</name>
<sequence length="81" mass="9262">MKPGNLRTPNLILADGLTTQPQPHLIKLEWLDDPLQTHTQNLKIQTPIHINGRRVERTAFPSTVETPNGTRTQPKFEHHKP</sequence>
<proteinExistence type="predicted"/>
<dbReference type="EMBL" id="AVOT02005880">
    <property type="protein sequence ID" value="MBW0480218.1"/>
    <property type="molecule type" value="Genomic_DNA"/>
</dbReference>
<evidence type="ECO:0000256" key="1">
    <source>
        <dbReference type="SAM" id="MobiDB-lite"/>
    </source>
</evidence>
<gene>
    <name evidence="2" type="ORF">O181_019933</name>
</gene>
<evidence type="ECO:0000313" key="3">
    <source>
        <dbReference type="Proteomes" id="UP000765509"/>
    </source>
</evidence>
<dbReference type="AlphaFoldDB" id="A0A9Q3GU25"/>
<feature type="region of interest" description="Disordered" evidence="1">
    <location>
        <begin position="58"/>
        <end position="81"/>
    </location>
</feature>
<feature type="compositionally biased region" description="Polar residues" evidence="1">
    <location>
        <begin position="60"/>
        <end position="73"/>
    </location>
</feature>
<protein>
    <submittedName>
        <fullName evidence="2">Uncharacterized protein</fullName>
    </submittedName>
</protein>